<dbReference type="HAMAP" id="MF_01875">
    <property type="entry name" value="Prokaryotic_Ku"/>
    <property type="match status" value="1"/>
</dbReference>
<dbReference type="SMART" id="SM00559">
    <property type="entry name" value="Ku78"/>
    <property type="match status" value="1"/>
</dbReference>
<protein>
    <recommendedName>
        <fullName evidence="2">Non-homologous end joining protein Ku</fullName>
    </recommendedName>
</protein>
<sequence length="257" mass="29053">MRSLWSGSISFGLVNIPIKLYSAIQSGSLDLDMLDKKDHSNIQFKRVNEKTGKEVAWDNIVKGYKVDNQYVILTDEDFKKASPEKTKTIDITEFVKVEEVSPIYYDSAYYIEPEKNGAKAYVLLRDSLVKAKKAAIGSFVLRNKENLCLISPSENILVLHKIRFAEEVRSTEDIKVPDSKVSTAEINMAIKLIDQLSSKFDISDFKDTYTETLLKFIKAKAKGKKFTTPKMRVVHSGAKDLMSELKASLSHTKRKAS</sequence>
<keyword evidence="5" id="KW-1185">Reference proteome</keyword>
<evidence type="ECO:0000313" key="4">
    <source>
        <dbReference type="EMBL" id="SFQ26082.1"/>
    </source>
</evidence>
<evidence type="ECO:0000259" key="3">
    <source>
        <dbReference type="SMART" id="SM00559"/>
    </source>
</evidence>
<dbReference type="RefSeq" id="WP_090659125.1">
    <property type="nucleotide sequence ID" value="NZ_FOXQ01000007.1"/>
</dbReference>
<dbReference type="GO" id="GO:0003690">
    <property type="term" value="F:double-stranded DNA binding"/>
    <property type="evidence" value="ECO:0007669"/>
    <property type="project" value="UniProtKB-UniRule"/>
</dbReference>
<dbReference type="InterPro" id="IPR006164">
    <property type="entry name" value="DNA_bd_Ku70/Ku80"/>
</dbReference>
<proteinExistence type="inferred from homology"/>
<organism evidence="4 5">
    <name type="scientific">Parafilimonas terrae</name>
    <dbReference type="NCBI Taxonomy" id="1465490"/>
    <lineage>
        <taxon>Bacteria</taxon>
        <taxon>Pseudomonadati</taxon>
        <taxon>Bacteroidota</taxon>
        <taxon>Chitinophagia</taxon>
        <taxon>Chitinophagales</taxon>
        <taxon>Chitinophagaceae</taxon>
        <taxon>Parafilimonas</taxon>
    </lineage>
</organism>
<dbReference type="GO" id="GO:0006303">
    <property type="term" value="P:double-strand break repair via nonhomologous end joining"/>
    <property type="evidence" value="ECO:0007669"/>
    <property type="project" value="UniProtKB-UniRule"/>
</dbReference>
<dbReference type="PIRSF" id="PIRSF006493">
    <property type="entry name" value="Prok_Ku"/>
    <property type="match status" value="1"/>
</dbReference>
<keyword evidence="2" id="KW-0233">DNA recombination</keyword>
<dbReference type="InterPro" id="IPR009187">
    <property type="entry name" value="Prok_Ku"/>
</dbReference>
<dbReference type="PANTHER" id="PTHR41251">
    <property type="entry name" value="NON-HOMOLOGOUS END JOINING PROTEIN KU"/>
    <property type="match status" value="1"/>
</dbReference>
<gene>
    <name evidence="2" type="primary">ku</name>
    <name evidence="4" type="ORF">SAMN05444277_107158</name>
</gene>
<evidence type="ECO:0000256" key="1">
    <source>
        <dbReference type="ARBA" id="ARBA00023125"/>
    </source>
</evidence>
<dbReference type="Proteomes" id="UP000199031">
    <property type="component" value="Unassembled WGS sequence"/>
</dbReference>
<reference evidence="4 5" key="1">
    <citation type="submission" date="2016-10" db="EMBL/GenBank/DDBJ databases">
        <authorList>
            <person name="de Groot N.N."/>
        </authorList>
    </citation>
    <scope>NUCLEOTIDE SEQUENCE [LARGE SCALE GENOMIC DNA]</scope>
    <source>
        <strain evidence="4 5">DSM 28286</strain>
    </source>
</reference>
<dbReference type="Gene3D" id="2.40.290.10">
    <property type="match status" value="1"/>
</dbReference>
<dbReference type="NCBIfam" id="TIGR02772">
    <property type="entry name" value="Ku_bact"/>
    <property type="match status" value="1"/>
</dbReference>
<keyword evidence="1 2" id="KW-0238">DNA-binding</keyword>
<keyword evidence="2" id="KW-0227">DNA damage</keyword>
<dbReference type="OrthoDB" id="9795084at2"/>
<evidence type="ECO:0000313" key="5">
    <source>
        <dbReference type="Proteomes" id="UP000199031"/>
    </source>
</evidence>
<comment type="subunit">
    <text evidence="2">Homodimer. Interacts with LigD.</text>
</comment>
<dbReference type="Pfam" id="PF02735">
    <property type="entry name" value="Ku"/>
    <property type="match status" value="1"/>
</dbReference>
<accession>A0A1I5X245</accession>
<dbReference type="AlphaFoldDB" id="A0A1I5X245"/>
<evidence type="ECO:0000256" key="2">
    <source>
        <dbReference type="HAMAP-Rule" id="MF_01875"/>
    </source>
</evidence>
<dbReference type="GO" id="GO:0006310">
    <property type="term" value="P:DNA recombination"/>
    <property type="evidence" value="ECO:0007669"/>
    <property type="project" value="UniProtKB-KW"/>
</dbReference>
<dbReference type="EMBL" id="FOXQ01000007">
    <property type="protein sequence ID" value="SFQ26082.1"/>
    <property type="molecule type" value="Genomic_DNA"/>
</dbReference>
<keyword evidence="2" id="KW-0234">DNA repair</keyword>
<dbReference type="SUPFAM" id="SSF100939">
    <property type="entry name" value="SPOC domain-like"/>
    <property type="match status" value="1"/>
</dbReference>
<comment type="function">
    <text evidence="2">With LigD forms a non-homologous end joining (NHEJ) DNA repair enzyme, which repairs dsDNA breaks with reduced fidelity. Binds linear dsDNA with 5'- and 3'- overhangs but not closed circular dsDNA nor ssDNA. Recruits and stimulates the ligase activity of LigD.</text>
</comment>
<dbReference type="InterPro" id="IPR016194">
    <property type="entry name" value="SPOC-like_C_dom_sf"/>
</dbReference>
<dbReference type="PANTHER" id="PTHR41251:SF1">
    <property type="entry name" value="NON-HOMOLOGOUS END JOINING PROTEIN KU"/>
    <property type="match status" value="1"/>
</dbReference>
<comment type="similarity">
    <text evidence="2">Belongs to the prokaryotic Ku family.</text>
</comment>
<dbReference type="CDD" id="cd00789">
    <property type="entry name" value="KU_like"/>
    <property type="match status" value="1"/>
</dbReference>
<feature type="domain" description="Ku" evidence="3">
    <location>
        <begin position="52"/>
        <end position="179"/>
    </location>
</feature>
<dbReference type="STRING" id="1465490.SAMN05444277_107158"/>
<name>A0A1I5X245_9BACT</name>